<name>A0A6F8V6K4_9PROT</name>
<dbReference type="Proteomes" id="UP000502260">
    <property type="component" value="Chromosome"/>
</dbReference>
<proteinExistence type="predicted"/>
<accession>A0A6F8V6K4</accession>
<protein>
    <submittedName>
        <fullName evidence="1">Uncharacterized protein</fullName>
    </submittedName>
</protein>
<evidence type="ECO:0000313" key="1">
    <source>
        <dbReference type="EMBL" id="BCB25463.1"/>
    </source>
</evidence>
<dbReference type="AlphaFoldDB" id="A0A6F8V6K4"/>
<keyword evidence="2" id="KW-1185">Reference proteome</keyword>
<reference evidence="2" key="1">
    <citation type="submission" date="2020-03" db="EMBL/GenBank/DDBJ databases">
        <title>Complete genome sequence of sulfur-oxidizing bacterium skT11.</title>
        <authorList>
            <person name="Kanda M."/>
            <person name="Kojima H."/>
            <person name="Fukui M."/>
        </authorList>
    </citation>
    <scope>NUCLEOTIDE SEQUENCE [LARGE SCALE GENOMIC DNA]</scope>
    <source>
        <strain evidence="2">skT11</strain>
    </source>
</reference>
<dbReference type="KEGG" id="slac:SKTS_03490"/>
<gene>
    <name evidence="1" type="ORF">SKTS_03490</name>
</gene>
<dbReference type="EMBL" id="AP022853">
    <property type="protein sequence ID" value="BCB25463.1"/>
    <property type="molecule type" value="Genomic_DNA"/>
</dbReference>
<organism evidence="1 2">
    <name type="scientific">Sulfurimicrobium lacus</name>
    <dbReference type="NCBI Taxonomy" id="2715678"/>
    <lineage>
        <taxon>Bacteria</taxon>
        <taxon>Pseudomonadati</taxon>
        <taxon>Pseudomonadota</taxon>
        <taxon>Betaproteobacteria</taxon>
        <taxon>Nitrosomonadales</taxon>
        <taxon>Sulfuricellaceae</taxon>
        <taxon>Sulfurimicrobium</taxon>
    </lineage>
</organism>
<evidence type="ECO:0000313" key="2">
    <source>
        <dbReference type="Proteomes" id="UP000502260"/>
    </source>
</evidence>
<sequence>MHEGIAVWCDCCSCEAEPYWVEVGKEMGIDMSNDYEDEP</sequence>